<dbReference type="InterPro" id="IPR002575">
    <property type="entry name" value="Aminoglycoside_PTrfase"/>
</dbReference>
<dbReference type="RefSeq" id="WP_148808057.1">
    <property type="nucleotide sequence ID" value="NZ_CP042243.1"/>
</dbReference>
<dbReference type="Pfam" id="PF01636">
    <property type="entry name" value="APH"/>
    <property type="match status" value="1"/>
</dbReference>
<dbReference type="EMBL" id="CP042243">
    <property type="protein sequence ID" value="QEK10982.1"/>
    <property type="molecule type" value="Genomic_DNA"/>
</dbReference>
<keyword evidence="3" id="KW-1185">Reference proteome</keyword>
<dbReference type="OrthoDB" id="1908872at2"/>
<reference evidence="2 3" key="1">
    <citation type="submission" date="2019-07" db="EMBL/GenBank/DDBJ databases">
        <title>Complete genome of Crassaminicella thermophila SY095.</title>
        <authorList>
            <person name="Li X."/>
        </authorList>
    </citation>
    <scope>NUCLEOTIDE SEQUENCE [LARGE SCALE GENOMIC DNA]</scope>
    <source>
        <strain evidence="2 3">SY095</strain>
    </source>
</reference>
<organism evidence="2 3">
    <name type="scientific">Crassaminicella thermophila</name>
    <dbReference type="NCBI Taxonomy" id="2599308"/>
    <lineage>
        <taxon>Bacteria</taxon>
        <taxon>Bacillati</taxon>
        <taxon>Bacillota</taxon>
        <taxon>Clostridia</taxon>
        <taxon>Eubacteriales</taxon>
        <taxon>Clostridiaceae</taxon>
        <taxon>Crassaminicella</taxon>
    </lineage>
</organism>
<dbReference type="AlphaFoldDB" id="A0A5C0SAK8"/>
<dbReference type="GO" id="GO:0016740">
    <property type="term" value="F:transferase activity"/>
    <property type="evidence" value="ECO:0007669"/>
    <property type="project" value="UniProtKB-KW"/>
</dbReference>
<dbReference type="KEGG" id="crs:FQB35_00570"/>
<gene>
    <name evidence="2" type="ORF">FQB35_00570</name>
</gene>
<dbReference type="PANTHER" id="PTHR21310:SF15">
    <property type="entry name" value="AMINOGLYCOSIDE PHOSPHOTRANSFERASE DOMAIN-CONTAINING PROTEIN"/>
    <property type="match status" value="1"/>
</dbReference>
<evidence type="ECO:0000313" key="3">
    <source>
        <dbReference type="Proteomes" id="UP000324646"/>
    </source>
</evidence>
<dbReference type="SUPFAM" id="SSF56112">
    <property type="entry name" value="Protein kinase-like (PK-like)"/>
    <property type="match status" value="1"/>
</dbReference>
<evidence type="ECO:0000313" key="2">
    <source>
        <dbReference type="EMBL" id="QEK10982.1"/>
    </source>
</evidence>
<feature type="domain" description="Aminoglycoside phosphotransferase" evidence="1">
    <location>
        <begin position="34"/>
        <end position="261"/>
    </location>
</feature>
<accession>A0A5C0SAK8</accession>
<proteinExistence type="predicted"/>
<dbReference type="InterPro" id="IPR011009">
    <property type="entry name" value="Kinase-like_dom_sf"/>
</dbReference>
<dbReference type="InterPro" id="IPR051678">
    <property type="entry name" value="AGP_Transferase"/>
</dbReference>
<evidence type="ECO:0000259" key="1">
    <source>
        <dbReference type="Pfam" id="PF01636"/>
    </source>
</evidence>
<dbReference type="Gene3D" id="3.90.1200.10">
    <property type="match status" value="1"/>
</dbReference>
<name>A0A5C0SAK8_CRATE</name>
<dbReference type="PANTHER" id="PTHR21310">
    <property type="entry name" value="AMINOGLYCOSIDE PHOSPHOTRANSFERASE-RELATED-RELATED"/>
    <property type="match status" value="1"/>
</dbReference>
<keyword evidence="2" id="KW-0808">Transferase</keyword>
<protein>
    <submittedName>
        <fullName evidence="2">Aminoglycoside phosphotransferase family protein</fullName>
    </submittedName>
</protein>
<sequence>MNMVIDDEARNIIKDVFKQKISIKPVGNHYLGRHRVYLVTDENNQSVIFKLYLKKNRWNREVATLKLLSNSKIKVPKLIDYGRWNEKEWMITEYIQGKIFSKIEDEVEVKNQLKVFREMGKELGKIHNFKIFDFFGNWDENGKSLDYGMDYKEVFKRRYYSVLEKIFEKELPHRELHKKAAQYIEKKFCVIENVKKAVLCHNDFDIRNIILRKTDDTWMLAGIIDFEQSFPWDKDLDMAYLYYRIASKNRGYEKAFLEGYKEESVLEESFYEKMKFYLIYIGLYICSWSYDRAFDHYMQGVNILKVFM</sequence>
<dbReference type="Proteomes" id="UP000324646">
    <property type="component" value="Chromosome"/>
</dbReference>